<gene>
    <name evidence="1" type="ORF">PFISCL1PPCAC_11755</name>
    <name evidence="2" type="ORF">PFISCL1PPCAC_11756</name>
</gene>
<evidence type="ECO:0000313" key="1">
    <source>
        <dbReference type="EMBL" id="GMT20458.1"/>
    </source>
</evidence>
<protein>
    <submittedName>
        <fullName evidence="2">Uncharacterized protein</fullName>
    </submittedName>
</protein>
<feature type="non-terminal residue" evidence="2">
    <location>
        <position position="1"/>
    </location>
</feature>
<reference evidence="2" key="1">
    <citation type="submission" date="2023-10" db="EMBL/GenBank/DDBJ databases">
        <title>Genome assembly of Pristionchus species.</title>
        <authorList>
            <person name="Yoshida K."/>
            <person name="Sommer R.J."/>
        </authorList>
    </citation>
    <scope>NUCLEOTIDE SEQUENCE</scope>
    <source>
        <strain evidence="2">RS5133</strain>
    </source>
</reference>
<dbReference type="EMBL" id="BTSY01000003">
    <property type="protein sequence ID" value="GMT20458.1"/>
    <property type="molecule type" value="Genomic_DNA"/>
</dbReference>
<dbReference type="EMBL" id="BTSY01000003">
    <property type="protein sequence ID" value="GMT20459.1"/>
    <property type="molecule type" value="Genomic_DNA"/>
</dbReference>
<keyword evidence="3" id="KW-1185">Reference proteome</keyword>
<name>A0AAV5VQ23_9BILA</name>
<proteinExistence type="predicted"/>
<comment type="caution">
    <text evidence="2">The sequence shown here is derived from an EMBL/GenBank/DDBJ whole genome shotgun (WGS) entry which is preliminary data.</text>
</comment>
<dbReference type="AlphaFoldDB" id="A0AAV5VQ23"/>
<organism evidence="2 3">
    <name type="scientific">Pristionchus fissidentatus</name>
    <dbReference type="NCBI Taxonomy" id="1538716"/>
    <lineage>
        <taxon>Eukaryota</taxon>
        <taxon>Metazoa</taxon>
        <taxon>Ecdysozoa</taxon>
        <taxon>Nematoda</taxon>
        <taxon>Chromadorea</taxon>
        <taxon>Rhabditida</taxon>
        <taxon>Rhabditina</taxon>
        <taxon>Diplogasteromorpha</taxon>
        <taxon>Diplogasteroidea</taxon>
        <taxon>Neodiplogasteridae</taxon>
        <taxon>Pristionchus</taxon>
    </lineage>
</organism>
<dbReference type="Proteomes" id="UP001432322">
    <property type="component" value="Unassembled WGS sequence"/>
</dbReference>
<sequence>FRAHHTSIDAEMIMDLPRMEELIVEQDKRFSDEQVIAIAKQNHRILQLSSQFSDPTTLPRLIEMVRSSEYM</sequence>
<evidence type="ECO:0000313" key="2">
    <source>
        <dbReference type="EMBL" id="GMT20459.1"/>
    </source>
</evidence>
<feature type="non-terminal residue" evidence="2">
    <location>
        <position position="71"/>
    </location>
</feature>
<accession>A0AAV5VQ23</accession>
<evidence type="ECO:0000313" key="3">
    <source>
        <dbReference type="Proteomes" id="UP001432322"/>
    </source>
</evidence>